<evidence type="ECO:0000313" key="4">
    <source>
        <dbReference type="Proteomes" id="UP001190700"/>
    </source>
</evidence>
<evidence type="ECO:0000256" key="1">
    <source>
        <dbReference type="ARBA" id="ARBA00004430"/>
    </source>
</evidence>
<organism evidence="3 4">
    <name type="scientific">Cymbomonas tetramitiformis</name>
    <dbReference type="NCBI Taxonomy" id="36881"/>
    <lineage>
        <taxon>Eukaryota</taxon>
        <taxon>Viridiplantae</taxon>
        <taxon>Chlorophyta</taxon>
        <taxon>Pyramimonadophyceae</taxon>
        <taxon>Pyramimonadales</taxon>
        <taxon>Pyramimonadaceae</taxon>
        <taxon>Cymbomonas</taxon>
    </lineage>
</organism>
<dbReference type="InterPro" id="IPR001611">
    <property type="entry name" value="Leu-rich_rpt"/>
</dbReference>
<dbReference type="GO" id="GO:0005930">
    <property type="term" value="C:axoneme"/>
    <property type="evidence" value="ECO:0007669"/>
    <property type="project" value="UniProtKB-SubCell"/>
</dbReference>
<dbReference type="InterPro" id="IPR032675">
    <property type="entry name" value="LRR_dom_sf"/>
</dbReference>
<dbReference type="SUPFAM" id="SSF52058">
    <property type="entry name" value="L domain-like"/>
    <property type="match status" value="1"/>
</dbReference>
<comment type="subcellular location">
    <subcellularLocation>
        <location evidence="1">Cytoplasm</location>
        <location evidence="1">Cytoskeleton</location>
        <location evidence="1">Cilium axoneme</location>
    </subcellularLocation>
</comment>
<feature type="chain" id="PRO_5042234314" evidence="2">
    <location>
        <begin position="23"/>
        <end position="93"/>
    </location>
</feature>
<evidence type="ECO:0000313" key="3">
    <source>
        <dbReference type="EMBL" id="KAK3237540.1"/>
    </source>
</evidence>
<proteinExistence type="predicted"/>
<keyword evidence="4" id="KW-1185">Reference proteome</keyword>
<reference evidence="3 4" key="1">
    <citation type="journal article" date="2015" name="Genome Biol. Evol.">
        <title>Comparative Genomics of a Bacterivorous Green Alga Reveals Evolutionary Causalities and Consequences of Phago-Mixotrophic Mode of Nutrition.</title>
        <authorList>
            <person name="Burns J.A."/>
            <person name="Paasch A."/>
            <person name="Narechania A."/>
            <person name="Kim E."/>
        </authorList>
    </citation>
    <scope>NUCLEOTIDE SEQUENCE [LARGE SCALE GENOMIC DNA]</scope>
    <source>
        <strain evidence="3 4">PLY_AMNH</strain>
    </source>
</reference>
<dbReference type="Gene3D" id="3.80.10.10">
    <property type="entry name" value="Ribonuclease Inhibitor"/>
    <property type="match status" value="1"/>
</dbReference>
<comment type="caution">
    <text evidence="3">The sequence shown here is derived from an EMBL/GenBank/DDBJ whole genome shotgun (WGS) entry which is preliminary data.</text>
</comment>
<name>A0AAE0BK97_9CHLO</name>
<feature type="signal peptide" evidence="2">
    <location>
        <begin position="1"/>
        <end position="22"/>
    </location>
</feature>
<sequence>MRWRMVSARAVVFLAGLIRSAGVSISESAKFRTCLESPETDDCLTLDFENSGLTGTIPSELGNLELLDLRLEGNFLSGTVPSEMGKLSRMTAM</sequence>
<accession>A0AAE0BK97</accession>
<evidence type="ECO:0000256" key="2">
    <source>
        <dbReference type="SAM" id="SignalP"/>
    </source>
</evidence>
<keyword evidence="2" id="KW-0732">Signal</keyword>
<dbReference type="Proteomes" id="UP001190700">
    <property type="component" value="Unassembled WGS sequence"/>
</dbReference>
<dbReference type="EMBL" id="LGRX02034540">
    <property type="protein sequence ID" value="KAK3237540.1"/>
    <property type="molecule type" value="Genomic_DNA"/>
</dbReference>
<dbReference type="AlphaFoldDB" id="A0AAE0BK97"/>
<dbReference type="Pfam" id="PF00560">
    <property type="entry name" value="LRR_1"/>
    <property type="match status" value="2"/>
</dbReference>
<gene>
    <name evidence="3" type="ORF">CYMTET_52390</name>
</gene>
<protein>
    <submittedName>
        <fullName evidence="3">Uncharacterized protein</fullName>
    </submittedName>
</protein>